<dbReference type="RefSeq" id="WP_343499108.1">
    <property type="nucleotide sequence ID" value="NZ_CP154792.1"/>
</dbReference>
<gene>
    <name evidence="2" type="ORF">AAIK43_04665</name>
</gene>
<accession>A0ABZ3G5M2</accession>
<feature type="region of interest" description="Disordered" evidence="1">
    <location>
        <begin position="38"/>
        <end position="77"/>
    </location>
</feature>
<sequence>MLKATKSRIPSQEIPVSPADSSQVRDILRKHSQIVRNPVPETIKTQQNAASRQENRMENGARAEDSRGNAPDRIALS</sequence>
<organism evidence="2 3">
    <name type="scientific">Achromobacter denitrificans</name>
    <name type="common">Alcaligenes denitrificans</name>
    <dbReference type="NCBI Taxonomy" id="32002"/>
    <lineage>
        <taxon>Bacteria</taxon>
        <taxon>Pseudomonadati</taxon>
        <taxon>Pseudomonadota</taxon>
        <taxon>Betaproteobacteria</taxon>
        <taxon>Burkholderiales</taxon>
        <taxon>Alcaligenaceae</taxon>
        <taxon>Achromobacter</taxon>
    </lineage>
</organism>
<evidence type="ECO:0000313" key="2">
    <source>
        <dbReference type="EMBL" id="XAN17328.1"/>
    </source>
</evidence>
<name>A0ABZ3G5M2_ACHDE</name>
<feature type="compositionally biased region" description="Basic and acidic residues" evidence="1">
    <location>
        <begin position="53"/>
        <end position="67"/>
    </location>
</feature>
<dbReference type="EMBL" id="CP154792">
    <property type="protein sequence ID" value="XAN17328.1"/>
    <property type="molecule type" value="Genomic_DNA"/>
</dbReference>
<feature type="region of interest" description="Disordered" evidence="1">
    <location>
        <begin position="1"/>
        <end position="23"/>
    </location>
</feature>
<evidence type="ECO:0000256" key="1">
    <source>
        <dbReference type="SAM" id="MobiDB-lite"/>
    </source>
</evidence>
<reference evidence="2 3" key="1">
    <citation type="submission" date="2024-05" db="EMBL/GenBank/DDBJ databases">
        <title>Achromobacter denitrificans. BP1, complete genome.</title>
        <authorList>
            <person name="Zhang B."/>
        </authorList>
    </citation>
    <scope>NUCLEOTIDE SEQUENCE [LARGE SCALE GENOMIC DNA]</scope>
    <source>
        <strain evidence="2 3">BP1</strain>
    </source>
</reference>
<feature type="compositionally biased region" description="Polar residues" evidence="1">
    <location>
        <begin position="43"/>
        <end position="52"/>
    </location>
</feature>
<protein>
    <submittedName>
        <fullName evidence="2">Uncharacterized protein</fullName>
    </submittedName>
</protein>
<evidence type="ECO:0000313" key="3">
    <source>
        <dbReference type="Proteomes" id="UP001446337"/>
    </source>
</evidence>
<proteinExistence type="predicted"/>
<dbReference type="Proteomes" id="UP001446337">
    <property type="component" value="Chromosome"/>
</dbReference>
<keyword evidence="3" id="KW-1185">Reference proteome</keyword>